<dbReference type="Proteomes" id="UP000180253">
    <property type="component" value="Unassembled WGS sequence"/>
</dbReference>
<proteinExistence type="predicted"/>
<evidence type="ECO:0000313" key="2">
    <source>
        <dbReference type="Proteomes" id="UP000180253"/>
    </source>
</evidence>
<comment type="caution">
    <text evidence="1">The sequence shown here is derived from an EMBL/GenBank/DDBJ whole genome shotgun (WGS) entry which is preliminary data.</text>
</comment>
<dbReference type="RefSeq" id="WP_070992501.1">
    <property type="nucleotide sequence ID" value="NZ_CBCSHD010000018.1"/>
</dbReference>
<evidence type="ECO:0000313" key="1">
    <source>
        <dbReference type="EMBL" id="OHU94985.1"/>
    </source>
</evidence>
<dbReference type="EMBL" id="MNAN01000032">
    <property type="protein sequence ID" value="OHU94985.1"/>
    <property type="molecule type" value="Genomic_DNA"/>
</dbReference>
<keyword evidence="2" id="KW-1185">Reference proteome</keyword>
<accession>A0A1S1N5P2</accession>
<dbReference type="STRING" id="327939.BIW53_13290"/>
<dbReference type="AlphaFoldDB" id="A0A1S1N5P2"/>
<dbReference type="OrthoDB" id="6304069at2"/>
<protein>
    <submittedName>
        <fullName evidence="1">Uncharacterized protein</fullName>
    </submittedName>
</protein>
<reference evidence="1 2" key="1">
    <citation type="submission" date="2016-10" db="EMBL/GenBank/DDBJ databases">
        <title>Pseudoalteromonas amylolytica sp. nov., isolated from the surface seawater.</title>
        <authorList>
            <person name="Wu Y.-H."/>
            <person name="Cheng H."/>
            <person name="Jin X.-B."/>
            <person name="Wang C.-S."/>
            <person name="Xu X.-W."/>
        </authorList>
    </citation>
    <scope>NUCLEOTIDE SEQUENCE [LARGE SCALE GENOMIC DNA]</scope>
    <source>
        <strain evidence="1 2">JCM 12483</strain>
    </source>
</reference>
<name>A0A1S1N5P2_9GAMM</name>
<dbReference type="PROSITE" id="PS51257">
    <property type="entry name" value="PROKAR_LIPOPROTEIN"/>
    <property type="match status" value="1"/>
</dbReference>
<sequence length="644" mass="70548">MRTKYLALVLPLFLTACSSDDNSIKVNTDDLINSDVENVALDEIKDPEQGLFQPGQPISLDFSINTTLLETEHVGVTFMAIPKDKVEQLKTHDNPEGYNLGVHYIAQLTPGEQSFTAQLMLPNEEMPSGEYLIAGYVDSARSIEDEQDLEDNASRGHETGDLTTYAQVTIDSSKYHDFVMDKLVVGDGYAIFPDVGLRETTTEDAPEHKEADLIGHFDASKFGSGVNSANVSASITINGETLPVHFWQEGLNHYDDKMHIEFKDHEQSHYFPYDIAINGVLLNKLHQAYNADSDSNSFELTMTIEDTSEFAESNTTNNTLTIEVPYSLYKNEVPDDHPQAAQLKEAAAAQENQMLYPMAARSDIGGDDTSAVIIKGKDSLLIMDFYASLYGDKSKVAVLPLFSSSMSFANVNGGQAYASAIGTFSLFMFDKSKNLFSASAYGKADGGNGTIEYGMKASLIGNSLFDESETLEALNRSFGYDWEEEQKLFSTTFTIVIVPISVSAGVKGSVGVNTDLKYEQQRFSIGGDVLTASLEAYATAGIDLLIASGGVGIDFLIIGDTLSAEAYIDISKVLSDSELVYGLDISNNMKAIEGEFYLWVKYPGYEFCCSFPTREATKTLYNTGALYDKTWELVSTQGSLNFAN</sequence>
<gene>
    <name evidence="1" type="ORF">BIW53_13290</name>
</gene>
<organism evidence="1 2">
    <name type="scientific">Pseudoalteromonas byunsanensis</name>
    <dbReference type="NCBI Taxonomy" id="327939"/>
    <lineage>
        <taxon>Bacteria</taxon>
        <taxon>Pseudomonadati</taxon>
        <taxon>Pseudomonadota</taxon>
        <taxon>Gammaproteobacteria</taxon>
        <taxon>Alteromonadales</taxon>
        <taxon>Pseudoalteromonadaceae</taxon>
        <taxon>Pseudoalteromonas</taxon>
    </lineage>
</organism>